<feature type="region of interest" description="Disordered" evidence="1">
    <location>
        <begin position="20"/>
        <end position="42"/>
    </location>
</feature>
<dbReference type="PRINTS" id="PR00313">
    <property type="entry name" value="CABNDNGRPT"/>
</dbReference>
<sequence>MFELLLLLLMAVGAGFLVTDTGSSNDEEEETPDPEPDPESGLSLILESDTDFVGTEDDDEFFGRRQMARVSIDARGGNDYIQLGEDSSAIDVAGGAGDDTILASEGITAHHEDGGSIDGGDGNDKLVVDGGPGAVLPVLGGAGDDFINVRGGINMAVDGGEGDDRISFDLNTLFGDGYSLSIQGGEGDDTLRGDISAASDRDADILGGEGADVFDLTVDNVLPELREDFFYEKIDEDTYRAQVAQLDFEAGEDKLILSHESMFQDIVLEQIEVRETPADPEAGTAAKTDMILHYRDDNDEGARLEIVLGLGETTGVTEDDIVLRAQPENGLVFT</sequence>
<evidence type="ECO:0000313" key="2">
    <source>
        <dbReference type="EMBL" id="MDF0602195.1"/>
    </source>
</evidence>
<dbReference type="EMBL" id="JARGYC010000044">
    <property type="protein sequence ID" value="MDF0602195.1"/>
    <property type="molecule type" value="Genomic_DNA"/>
</dbReference>
<dbReference type="Gene3D" id="2.160.20.160">
    <property type="match status" value="1"/>
</dbReference>
<reference evidence="2" key="1">
    <citation type="submission" date="2023-03" db="EMBL/GenBank/DDBJ databases">
        <title>Multiphase analysis and comparison of six strains from genera Psychromarinibacter, Lutimaribacter, and Maritimibacter, including a novel species: Psychromarinibacter sediminicola sp. nov.</title>
        <authorList>
            <person name="Wang Y.-H."/>
            <person name="Ye M.-Q."/>
            <person name="Du Z.-J."/>
        </authorList>
    </citation>
    <scope>NUCLEOTIDE SEQUENCE</scope>
    <source>
        <strain evidence="2">C21-152</strain>
    </source>
</reference>
<dbReference type="AlphaFoldDB" id="A0AAE3T961"/>
<keyword evidence="3" id="KW-1185">Reference proteome</keyword>
<name>A0AAE3T961_9RHOB</name>
<accession>A0AAE3T961</accession>
<dbReference type="SUPFAM" id="SSF51120">
    <property type="entry name" value="beta-Roll"/>
    <property type="match status" value="1"/>
</dbReference>
<organism evidence="2 3">
    <name type="scientific">Psychromarinibacter sediminicola</name>
    <dbReference type="NCBI Taxonomy" id="3033385"/>
    <lineage>
        <taxon>Bacteria</taxon>
        <taxon>Pseudomonadati</taxon>
        <taxon>Pseudomonadota</taxon>
        <taxon>Alphaproteobacteria</taxon>
        <taxon>Rhodobacterales</taxon>
        <taxon>Paracoccaceae</taxon>
        <taxon>Psychromarinibacter</taxon>
    </lineage>
</organism>
<evidence type="ECO:0000313" key="3">
    <source>
        <dbReference type="Proteomes" id="UP001220964"/>
    </source>
</evidence>
<dbReference type="RefSeq" id="WP_275568327.1">
    <property type="nucleotide sequence ID" value="NZ_JARGYC010000044.1"/>
</dbReference>
<comment type="caution">
    <text evidence="2">The sequence shown here is derived from an EMBL/GenBank/DDBJ whole genome shotgun (WGS) entry which is preliminary data.</text>
</comment>
<dbReference type="Proteomes" id="UP001220964">
    <property type="component" value="Unassembled WGS sequence"/>
</dbReference>
<feature type="compositionally biased region" description="Acidic residues" evidence="1">
    <location>
        <begin position="25"/>
        <end position="38"/>
    </location>
</feature>
<dbReference type="InterPro" id="IPR011049">
    <property type="entry name" value="Serralysin-like_metalloprot_C"/>
</dbReference>
<protein>
    <recommendedName>
        <fullName evidence="4">Hemolysin-type calcium-binding repeat-containing protein</fullName>
    </recommendedName>
</protein>
<gene>
    <name evidence="2" type="ORF">P1J78_15755</name>
</gene>
<evidence type="ECO:0000256" key="1">
    <source>
        <dbReference type="SAM" id="MobiDB-lite"/>
    </source>
</evidence>
<evidence type="ECO:0008006" key="4">
    <source>
        <dbReference type="Google" id="ProtNLM"/>
    </source>
</evidence>
<proteinExistence type="predicted"/>